<proteinExistence type="predicted"/>
<dbReference type="PANTHER" id="PTHR47165">
    <property type="entry name" value="OS03G0429900 PROTEIN"/>
    <property type="match status" value="1"/>
</dbReference>
<dbReference type="PANTHER" id="PTHR47165:SF4">
    <property type="entry name" value="OS03G0429900 PROTEIN"/>
    <property type="match status" value="1"/>
</dbReference>
<reference evidence="1" key="1">
    <citation type="submission" date="2016-02" db="EMBL/GenBank/DDBJ databases">
        <title>WGS assembly of Manihot esculenta.</title>
        <authorList>
            <person name="Bredeson J.V."/>
            <person name="Prochnik S.E."/>
            <person name="Lyons J.B."/>
            <person name="Schmutz J."/>
            <person name="Grimwood J."/>
            <person name="Vrebalov J."/>
            <person name="Bart R.S."/>
            <person name="Amuge T."/>
            <person name="Ferguson M.E."/>
            <person name="Green R."/>
            <person name="Putnam N."/>
            <person name="Stites J."/>
            <person name="Rounsley S."/>
            <person name="Rokhsar D.S."/>
        </authorList>
    </citation>
    <scope>NUCLEOTIDE SEQUENCE [LARGE SCALE GENOMIC DNA]</scope>
    <source>
        <tissue evidence="1">Leaf</tissue>
    </source>
</reference>
<name>A0A2C9V482_MANES</name>
<dbReference type="AlphaFoldDB" id="A0A2C9V482"/>
<gene>
    <name evidence="1" type="ORF">MANES_10G075500</name>
</gene>
<dbReference type="Gene3D" id="2.40.50.140">
    <property type="entry name" value="Nucleic acid-binding proteins"/>
    <property type="match status" value="1"/>
</dbReference>
<sequence>MAFELPEAHIFEEEQNRPVIVAFIGMPVKSFRVEKQEASEEPPIDLEVEKASDRKIISELLSLDIHTEKDVKFTCKAMIKSIDSTIGWWYKACPRCKSGMRNFNDTIWCNNKCGMLKKSPMT</sequence>
<evidence type="ECO:0000313" key="1">
    <source>
        <dbReference type="EMBL" id="OAY39205.1"/>
    </source>
</evidence>
<dbReference type="EMBL" id="CM004396">
    <property type="protein sequence ID" value="OAY39205.1"/>
    <property type="molecule type" value="Genomic_DNA"/>
</dbReference>
<dbReference type="InterPro" id="IPR012340">
    <property type="entry name" value="NA-bd_OB-fold"/>
</dbReference>
<protein>
    <recommendedName>
        <fullName evidence="2">Replication factor A C-terminal domain-containing protein</fullName>
    </recommendedName>
</protein>
<evidence type="ECO:0008006" key="2">
    <source>
        <dbReference type="Google" id="ProtNLM"/>
    </source>
</evidence>
<organism evidence="1">
    <name type="scientific">Manihot esculenta</name>
    <name type="common">Cassava</name>
    <name type="synonym">Jatropha manihot</name>
    <dbReference type="NCBI Taxonomy" id="3983"/>
    <lineage>
        <taxon>Eukaryota</taxon>
        <taxon>Viridiplantae</taxon>
        <taxon>Streptophyta</taxon>
        <taxon>Embryophyta</taxon>
        <taxon>Tracheophyta</taxon>
        <taxon>Spermatophyta</taxon>
        <taxon>Magnoliopsida</taxon>
        <taxon>eudicotyledons</taxon>
        <taxon>Gunneridae</taxon>
        <taxon>Pentapetalae</taxon>
        <taxon>rosids</taxon>
        <taxon>fabids</taxon>
        <taxon>Malpighiales</taxon>
        <taxon>Euphorbiaceae</taxon>
        <taxon>Crotonoideae</taxon>
        <taxon>Manihoteae</taxon>
        <taxon>Manihot</taxon>
    </lineage>
</organism>
<dbReference type="SUPFAM" id="SSF50249">
    <property type="entry name" value="Nucleic acid-binding proteins"/>
    <property type="match status" value="1"/>
</dbReference>
<accession>A0A2C9V482</accession>